<organism evidence="11 12">
    <name type="scientific">Discina gigas</name>
    <dbReference type="NCBI Taxonomy" id="1032678"/>
    <lineage>
        <taxon>Eukaryota</taxon>
        <taxon>Fungi</taxon>
        <taxon>Dikarya</taxon>
        <taxon>Ascomycota</taxon>
        <taxon>Pezizomycotina</taxon>
        <taxon>Pezizomycetes</taxon>
        <taxon>Pezizales</taxon>
        <taxon>Discinaceae</taxon>
        <taxon>Discina</taxon>
    </lineage>
</organism>
<dbReference type="GO" id="GO:0016301">
    <property type="term" value="F:kinase activity"/>
    <property type="evidence" value="ECO:0007669"/>
    <property type="project" value="UniProtKB-KW"/>
</dbReference>
<feature type="compositionally biased region" description="Polar residues" evidence="9">
    <location>
        <begin position="568"/>
        <end position="581"/>
    </location>
</feature>
<dbReference type="CDD" id="cd17546">
    <property type="entry name" value="REC_hyHK_CKI1_RcsC-like"/>
    <property type="match status" value="1"/>
</dbReference>
<name>A0ABR3GPF8_9PEZI</name>
<evidence type="ECO:0000256" key="1">
    <source>
        <dbReference type="ARBA" id="ARBA00004123"/>
    </source>
</evidence>
<dbReference type="InterPro" id="IPR000232">
    <property type="entry name" value="HSF_DNA-bd"/>
</dbReference>
<protein>
    <recommendedName>
        <fullName evidence="6">Transcription factor</fullName>
    </recommendedName>
</protein>
<dbReference type="PROSITE" id="PS00434">
    <property type="entry name" value="HSF_DOMAIN"/>
    <property type="match status" value="1"/>
</dbReference>
<dbReference type="PROSITE" id="PS50110">
    <property type="entry name" value="RESPONSE_REGULATORY"/>
    <property type="match status" value="1"/>
</dbReference>
<reference evidence="11 12" key="1">
    <citation type="submission" date="2024-02" db="EMBL/GenBank/DDBJ databases">
        <title>Discinaceae phylogenomics.</title>
        <authorList>
            <person name="Dirks A.C."/>
            <person name="James T.Y."/>
        </authorList>
    </citation>
    <scope>NUCLEOTIDE SEQUENCE [LARGE SCALE GENOMIC DNA]</scope>
    <source>
        <strain evidence="11 12">ACD0624</strain>
    </source>
</reference>
<dbReference type="Proteomes" id="UP001447188">
    <property type="component" value="Unassembled WGS sequence"/>
</dbReference>
<evidence type="ECO:0000256" key="6">
    <source>
        <dbReference type="PIRNR" id="PIRNR002595"/>
    </source>
</evidence>
<evidence type="ECO:0000256" key="8">
    <source>
        <dbReference type="SAM" id="Coils"/>
    </source>
</evidence>
<evidence type="ECO:0000259" key="10">
    <source>
        <dbReference type="PROSITE" id="PS50110"/>
    </source>
</evidence>
<dbReference type="InterPro" id="IPR014402">
    <property type="entry name" value="Sig_transdc_resp-reg_Skn7"/>
</dbReference>
<keyword evidence="3" id="KW-0902">Two-component regulatory system</keyword>
<feature type="region of interest" description="Disordered" evidence="9">
    <location>
        <begin position="514"/>
        <end position="607"/>
    </location>
</feature>
<dbReference type="SUPFAM" id="SSF52172">
    <property type="entry name" value="CheY-like"/>
    <property type="match status" value="1"/>
</dbReference>
<feature type="domain" description="Response regulatory" evidence="10">
    <location>
        <begin position="362"/>
        <end position="476"/>
    </location>
</feature>
<dbReference type="EMBL" id="JBBBZM010000030">
    <property type="protein sequence ID" value="KAL0637799.1"/>
    <property type="molecule type" value="Genomic_DNA"/>
</dbReference>
<keyword evidence="11" id="KW-0418">Kinase</keyword>
<dbReference type="InterPro" id="IPR036390">
    <property type="entry name" value="WH_DNA-bd_sf"/>
</dbReference>
<proteinExistence type="predicted"/>
<evidence type="ECO:0000256" key="3">
    <source>
        <dbReference type="ARBA" id="ARBA00023012"/>
    </source>
</evidence>
<keyword evidence="6" id="KW-0804">Transcription</keyword>
<dbReference type="SUPFAM" id="SSF46785">
    <property type="entry name" value="Winged helix' DNA-binding domain"/>
    <property type="match status" value="1"/>
</dbReference>
<dbReference type="Pfam" id="PF00072">
    <property type="entry name" value="Response_reg"/>
    <property type="match status" value="1"/>
</dbReference>
<feature type="compositionally biased region" description="Basic and acidic residues" evidence="9">
    <location>
        <begin position="586"/>
        <end position="595"/>
    </location>
</feature>
<feature type="compositionally biased region" description="Polar residues" evidence="9">
    <location>
        <begin position="515"/>
        <end position="525"/>
    </location>
</feature>
<keyword evidence="6" id="KW-0805">Transcription regulation</keyword>
<dbReference type="PIRSF" id="PIRSF002595">
    <property type="entry name" value="RR_SKN7"/>
    <property type="match status" value="1"/>
</dbReference>
<dbReference type="SMART" id="SM00415">
    <property type="entry name" value="HSF"/>
    <property type="match status" value="1"/>
</dbReference>
<evidence type="ECO:0000256" key="4">
    <source>
        <dbReference type="ARBA" id="ARBA00023125"/>
    </source>
</evidence>
<keyword evidence="8" id="KW-0175">Coiled coil</keyword>
<feature type="modified residue" description="4-aspartylphosphate" evidence="7">
    <location>
        <position position="411"/>
    </location>
</feature>
<gene>
    <name evidence="11" type="primary">SKN7</name>
    <name evidence="11" type="ORF">Q9L58_003189</name>
</gene>
<evidence type="ECO:0000256" key="9">
    <source>
        <dbReference type="SAM" id="MobiDB-lite"/>
    </source>
</evidence>
<dbReference type="SMART" id="SM00448">
    <property type="entry name" value="REC"/>
    <property type="match status" value="1"/>
</dbReference>
<evidence type="ECO:0000313" key="12">
    <source>
        <dbReference type="Proteomes" id="UP001447188"/>
    </source>
</evidence>
<accession>A0ABR3GPF8</accession>
<dbReference type="PANTHER" id="PTHR45339">
    <property type="entry name" value="HYBRID SIGNAL TRANSDUCTION HISTIDINE KINASE J"/>
    <property type="match status" value="1"/>
</dbReference>
<evidence type="ECO:0000256" key="7">
    <source>
        <dbReference type="PROSITE-ProRule" id="PRU00169"/>
    </source>
</evidence>
<dbReference type="Gene3D" id="1.10.10.10">
    <property type="entry name" value="Winged helix-like DNA-binding domain superfamily/Winged helix DNA-binding domain"/>
    <property type="match status" value="1"/>
</dbReference>
<keyword evidence="12" id="KW-1185">Reference proteome</keyword>
<dbReference type="PRINTS" id="PR00056">
    <property type="entry name" value="HSFDOMAIN"/>
</dbReference>
<keyword evidence="5 6" id="KW-0539">Nucleus</keyword>
<dbReference type="PANTHER" id="PTHR45339:SF1">
    <property type="entry name" value="HYBRID SIGNAL TRANSDUCTION HISTIDINE KINASE J"/>
    <property type="match status" value="1"/>
</dbReference>
<dbReference type="InterPro" id="IPR036388">
    <property type="entry name" value="WH-like_DNA-bd_sf"/>
</dbReference>
<comment type="caution">
    <text evidence="11">The sequence shown here is derived from an EMBL/GenBank/DDBJ whole genome shotgun (WGS) entry which is preliminary data.</text>
</comment>
<feature type="region of interest" description="Disordered" evidence="9">
    <location>
        <begin position="332"/>
        <end position="362"/>
    </location>
</feature>
<dbReference type="InterPro" id="IPR011006">
    <property type="entry name" value="CheY-like_superfamily"/>
</dbReference>
<evidence type="ECO:0000256" key="5">
    <source>
        <dbReference type="ARBA" id="ARBA00023242"/>
    </source>
</evidence>
<feature type="region of interest" description="Disordered" evidence="9">
    <location>
        <begin position="210"/>
        <end position="232"/>
    </location>
</feature>
<keyword evidence="11" id="KW-0808">Transferase</keyword>
<dbReference type="Pfam" id="PF00447">
    <property type="entry name" value="HSF_DNA-bind"/>
    <property type="match status" value="1"/>
</dbReference>
<dbReference type="InterPro" id="IPR001789">
    <property type="entry name" value="Sig_transdc_resp-reg_receiver"/>
</dbReference>
<comment type="subcellular location">
    <subcellularLocation>
        <location evidence="1 6">Nucleus</location>
    </subcellularLocation>
</comment>
<sequence length="607" mass="67044">MLEDPSHREIVRWSEAGDSFIVVDTNDFTKNILPKHFKHCNFASFVRQLNKYDFHKIRNYDAGGGNQHQAWEFKHPDFQMHNKDNLDNIRRKAPAPRKQQQQTDEAGSQQVEVLQNQVRELSKIQNSLESRLQKLTNENNAVIQELNRMQETWQTHENQIQAYNGGMEKLISYLWRLDEEIKGLRQAGGARTDQPRGDGVHPDVVSPVNGNAVSVSTAAPPNGQNRSSTPTSQAQRLINGFTEIPKSNPSLQHMGQLAPPDQVEPGGGYDNYNTVGRHSQTAQRPTSMQNGIQGVGPDGSHLYGMDTLSSMGEVYNNGQGGGMGYAMPPPQSVNGSLNPPGRPIPGRKKSAQSAPGWTQPPRVLLVEDDPTCARIGSKFLQAAQCGVDMANDGLVAVNKLGRNKYDLVLMDIVMPHLDGVSAAALIRQFDKETPIIAMTSNIRSDDIQTYFDNGMNDVLPKPFTKEGLLKLLERILGHLKANKDAGQIPPQLSFNGPENRIIEESGALVKAPTTLKYSHSPSKSPQICGPYGRSPTDMREDQTEEAPTTLDDGSYLHMMGPYVDNTHDQGSNFSSPANSSRGTRRGASEMDDHPHHLVGVDIKKPRY</sequence>
<evidence type="ECO:0000313" key="11">
    <source>
        <dbReference type="EMBL" id="KAL0637799.1"/>
    </source>
</evidence>
<dbReference type="Gene3D" id="3.40.50.2300">
    <property type="match status" value="1"/>
</dbReference>
<evidence type="ECO:0000256" key="2">
    <source>
        <dbReference type="ARBA" id="ARBA00022553"/>
    </source>
</evidence>
<keyword evidence="4 6" id="KW-0238">DNA-binding</keyword>
<keyword evidence="2 7" id="KW-0597">Phosphoprotein</keyword>
<feature type="coiled-coil region" evidence="8">
    <location>
        <begin position="111"/>
        <end position="152"/>
    </location>
</feature>